<comment type="caution">
    <text evidence="3">The sequence shown here is derived from an EMBL/GenBank/DDBJ whole genome shotgun (WGS) entry which is preliminary data.</text>
</comment>
<dbReference type="Proteomes" id="UP000248863">
    <property type="component" value="Unassembled WGS sequence"/>
</dbReference>
<dbReference type="Pfam" id="PF00582">
    <property type="entry name" value="Usp"/>
    <property type="match status" value="1"/>
</dbReference>
<dbReference type="SUPFAM" id="SSF52402">
    <property type="entry name" value="Adenine nucleotide alpha hydrolases-like"/>
    <property type="match status" value="1"/>
</dbReference>
<protein>
    <recommendedName>
        <fullName evidence="2">UspA domain-containing protein</fullName>
    </recommendedName>
</protein>
<evidence type="ECO:0000256" key="1">
    <source>
        <dbReference type="ARBA" id="ARBA00008791"/>
    </source>
</evidence>
<dbReference type="InterPro" id="IPR006015">
    <property type="entry name" value="Universal_stress_UspA"/>
</dbReference>
<evidence type="ECO:0000313" key="3">
    <source>
        <dbReference type="EMBL" id="RAI39226.1"/>
    </source>
</evidence>
<accession>A0A327KMN3</accession>
<gene>
    <name evidence="3" type="ORF">CH338_10135</name>
</gene>
<feature type="domain" description="UspA" evidence="2">
    <location>
        <begin position="233"/>
        <end position="283"/>
    </location>
</feature>
<reference evidence="3 4" key="1">
    <citation type="submission" date="2017-07" db="EMBL/GenBank/DDBJ databases">
        <title>Draft Genome Sequences of Select Purple Nonsulfur Bacteria.</title>
        <authorList>
            <person name="Lasarre B."/>
            <person name="Mckinlay J.B."/>
        </authorList>
    </citation>
    <scope>NUCLEOTIDE SEQUENCE [LARGE SCALE GENOMIC DNA]</scope>
    <source>
        <strain evidence="3 4">DSM 11907</strain>
    </source>
</reference>
<dbReference type="InterPro" id="IPR006016">
    <property type="entry name" value="UspA"/>
</dbReference>
<keyword evidence="4" id="KW-1185">Reference proteome</keyword>
<dbReference type="PRINTS" id="PR01438">
    <property type="entry name" value="UNVRSLSTRESS"/>
</dbReference>
<dbReference type="RefSeq" id="WP_111356981.1">
    <property type="nucleotide sequence ID" value="NZ_NHSK01000119.1"/>
</dbReference>
<proteinExistence type="inferred from homology"/>
<name>A0A327KMN3_9BRAD</name>
<organism evidence="3 4">
    <name type="scientific">Rhodoplanes elegans</name>
    <dbReference type="NCBI Taxonomy" id="29408"/>
    <lineage>
        <taxon>Bacteria</taxon>
        <taxon>Pseudomonadati</taxon>
        <taxon>Pseudomonadota</taxon>
        <taxon>Alphaproteobacteria</taxon>
        <taxon>Hyphomicrobiales</taxon>
        <taxon>Nitrobacteraceae</taxon>
        <taxon>Rhodoplanes</taxon>
    </lineage>
</organism>
<comment type="similarity">
    <text evidence="1">Belongs to the universal stress protein A family.</text>
</comment>
<dbReference type="AlphaFoldDB" id="A0A327KMN3"/>
<dbReference type="EMBL" id="NPEU01000085">
    <property type="protein sequence ID" value="RAI39226.1"/>
    <property type="molecule type" value="Genomic_DNA"/>
</dbReference>
<sequence length="285" mass="30249">MKSILVPTEPNDAMWSTLSTALTAAKTFGSRLEGFAVRVSVPTVVAMDVAPSASLAFFEEENAEAARQSRDLFAKFMADHAVPAAPPAGQPRGPQTAPSWAWLDDAPEGDNFVGHYGRIFDLIVMGRPSTDPQGPHMSTFEAGLFESGRPILLAPPKPSATVGRHVLIAWNCSTEQARATAFAMPFLGRADQVTILTVEGAVVPGPSAEQLAANLALHGIKTSLASIKGGDNRTAGPIILDHAQRAGCDLIVKGAYTQSRLRQMIFGGTTRHILTYAEIPVLTAH</sequence>
<dbReference type="CDD" id="cd00293">
    <property type="entry name" value="USP-like"/>
    <property type="match status" value="1"/>
</dbReference>
<evidence type="ECO:0000259" key="2">
    <source>
        <dbReference type="Pfam" id="PF00582"/>
    </source>
</evidence>
<evidence type="ECO:0000313" key="4">
    <source>
        <dbReference type="Proteomes" id="UP000248863"/>
    </source>
</evidence>
<dbReference type="OrthoDB" id="9804721at2"/>
<dbReference type="Gene3D" id="3.40.50.12370">
    <property type="match status" value="1"/>
</dbReference>